<proteinExistence type="predicted"/>
<dbReference type="EMBL" id="SRRH01000475">
    <property type="protein sequence ID" value="KAG6288431.1"/>
    <property type="molecule type" value="Genomic_DNA"/>
</dbReference>
<evidence type="ECO:0000313" key="1">
    <source>
        <dbReference type="EMBL" id="KAG6288431.1"/>
    </source>
</evidence>
<keyword evidence="2" id="KW-1185">Reference proteome</keyword>
<organism evidence="1 2">
    <name type="scientific">Claviceps aff. purpurea</name>
    <dbReference type="NCBI Taxonomy" id="1967640"/>
    <lineage>
        <taxon>Eukaryota</taxon>
        <taxon>Fungi</taxon>
        <taxon>Dikarya</taxon>
        <taxon>Ascomycota</taxon>
        <taxon>Pezizomycotina</taxon>
        <taxon>Sordariomycetes</taxon>
        <taxon>Hypocreomycetidae</taxon>
        <taxon>Hypocreales</taxon>
        <taxon>Clavicipitaceae</taxon>
        <taxon>Claviceps</taxon>
    </lineage>
</organism>
<dbReference type="Proteomes" id="UP000707071">
    <property type="component" value="Unassembled WGS sequence"/>
</dbReference>
<evidence type="ECO:0000313" key="2">
    <source>
        <dbReference type="Proteomes" id="UP000707071"/>
    </source>
</evidence>
<gene>
    <name evidence="1" type="ORF">E4U09_005574</name>
</gene>
<comment type="caution">
    <text evidence="1">The sequence shown here is derived from an EMBL/GenBank/DDBJ whole genome shotgun (WGS) entry which is preliminary data.</text>
</comment>
<accession>A0A9P7TZ10</accession>
<protein>
    <submittedName>
        <fullName evidence="1">Uncharacterized protein</fullName>
    </submittedName>
</protein>
<sequence length="311" mass="34525">MGSGIVGIAGQRIPVAFARAVEEDNGAEDRLAQRRSAEIEAVELMRMEEVKRAILRRSEALSPRQTQQLSPVVAPRPPSFPRFLVHTQQARPASGTDIQPPLAHRHLRQLPPKVTESRIPSTSEKKSLHVLRVPPLQYCPVPTQPQPVPQGKLVPPQLLHETPMPTPRTEIRPGILTAPVDKAVTNLANEILTKPRHGTPGEAEEEHFPYFSDSLKSAAVCPCDELEQGRDQALDKRAPADEEEPSHDEILPIVKKTLRGEFAPATYMLSPVQGSFWSPPAPKLLTNTVTLVGHLFTDFENYFRLVERLVP</sequence>
<name>A0A9P7TZ10_9HYPO</name>
<dbReference type="AlphaFoldDB" id="A0A9P7TZ10"/>
<reference evidence="1 2" key="1">
    <citation type="journal article" date="2020" name="bioRxiv">
        <title>Whole genome comparisons of ergot fungi reveals the divergence and evolution of species within the genus Claviceps are the result of varying mechanisms driving genome evolution and host range expansion.</title>
        <authorList>
            <person name="Wyka S.A."/>
            <person name="Mondo S.J."/>
            <person name="Liu M."/>
            <person name="Dettman J."/>
            <person name="Nalam V."/>
            <person name="Broders K.D."/>
        </authorList>
    </citation>
    <scope>NUCLEOTIDE SEQUENCE [LARGE SCALE GENOMIC DNA]</scope>
    <source>
        <strain evidence="1 2">Clav52</strain>
    </source>
</reference>